<dbReference type="SMART" id="SM00903">
    <property type="entry name" value="Flavin_Reduct"/>
    <property type="match status" value="1"/>
</dbReference>
<dbReference type="InterPro" id="IPR008254">
    <property type="entry name" value="Flavodoxin/NO_synth"/>
</dbReference>
<dbReference type="InterPro" id="IPR012349">
    <property type="entry name" value="Split_barrel_FMN-bd"/>
</dbReference>
<dbReference type="EMBL" id="JADEVV010000010">
    <property type="protein sequence ID" value="MBE9253219.1"/>
    <property type="molecule type" value="Genomic_DNA"/>
</dbReference>
<dbReference type="Gene3D" id="2.30.110.10">
    <property type="entry name" value="Electron Transport, Fmn-binding Protein, Chain A"/>
    <property type="match status" value="1"/>
</dbReference>
<keyword evidence="5" id="KW-0249">Electron transport</keyword>
<dbReference type="Gene3D" id="3.60.15.10">
    <property type="entry name" value="Ribonuclease Z/Hydroxyacylglutathione hydrolase-like"/>
    <property type="match status" value="1"/>
</dbReference>
<dbReference type="InterPro" id="IPR002563">
    <property type="entry name" value="Flavin_Rdtase-like_dom"/>
</dbReference>
<dbReference type="RefSeq" id="WP_194019130.1">
    <property type="nucleotide sequence ID" value="NZ_JADEVV010000010.1"/>
</dbReference>
<evidence type="ECO:0000256" key="2">
    <source>
        <dbReference type="ARBA" id="ARBA00006098"/>
    </source>
</evidence>
<dbReference type="PANTHER" id="PTHR32145:SF32">
    <property type="entry name" value="DIFLAVIN FLAVOPROTEIN A 4-RELATED"/>
    <property type="match status" value="1"/>
</dbReference>
<evidence type="ECO:0000259" key="8">
    <source>
        <dbReference type="PROSITE" id="PS50902"/>
    </source>
</evidence>
<proteinExistence type="inferred from homology"/>
<comment type="cofactor">
    <cofactor evidence="1">
        <name>Fe cation</name>
        <dbReference type="ChEBI" id="CHEBI:24875"/>
    </cofactor>
</comment>
<comment type="caution">
    <text evidence="9">The sequence shown here is derived from an EMBL/GenBank/DDBJ whole genome shotgun (WGS) entry which is preliminary data.</text>
</comment>
<evidence type="ECO:0000256" key="5">
    <source>
        <dbReference type="ARBA" id="ARBA00022982"/>
    </source>
</evidence>
<feature type="domain" description="Flavodoxin-like" evidence="8">
    <location>
        <begin position="279"/>
        <end position="417"/>
    </location>
</feature>
<dbReference type="SUPFAM" id="SSF50475">
    <property type="entry name" value="FMN-binding split barrel"/>
    <property type="match status" value="1"/>
</dbReference>
<accession>A0ABR9VPI0</accession>
<dbReference type="InterPro" id="IPR051285">
    <property type="entry name" value="NADH_oxidoreductase_modular"/>
</dbReference>
<organism evidence="9 10">
    <name type="scientific">Synechocystis salina LEGE 00031</name>
    <dbReference type="NCBI Taxonomy" id="1828736"/>
    <lineage>
        <taxon>Bacteria</taxon>
        <taxon>Bacillati</taxon>
        <taxon>Cyanobacteriota</taxon>
        <taxon>Cyanophyceae</taxon>
        <taxon>Synechococcales</taxon>
        <taxon>Merismopediaceae</taxon>
        <taxon>Synechocystis</taxon>
    </lineage>
</organism>
<protein>
    <submittedName>
        <fullName evidence="9">Diflavin flavoprotein</fullName>
    </submittedName>
</protein>
<dbReference type="PROSITE" id="PS00201">
    <property type="entry name" value="FLAVODOXIN"/>
    <property type="match status" value="1"/>
</dbReference>
<evidence type="ECO:0000256" key="6">
    <source>
        <dbReference type="ARBA" id="ARBA00023002"/>
    </source>
</evidence>
<dbReference type="Pfam" id="PF19583">
    <property type="entry name" value="ODP"/>
    <property type="match status" value="1"/>
</dbReference>
<dbReference type="Pfam" id="PF01613">
    <property type="entry name" value="Flavin_Reduct"/>
    <property type="match status" value="1"/>
</dbReference>
<comment type="similarity">
    <text evidence="3">In the N-terminal section; belongs to the zinc metallo-hydrolase group 3 family.</text>
</comment>
<keyword evidence="6" id="KW-0560">Oxidoreductase</keyword>
<evidence type="ECO:0000256" key="7">
    <source>
        <dbReference type="ARBA" id="ARBA00025633"/>
    </source>
</evidence>
<dbReference type="Pfam" id="PF00258">
    <property type="entry name" value="Flavodoxin_1"/>
    <property type="match status" value="1"/>
</dbReference>
<name>A0ABR9VPI0_9SYNC</name>
<dbReference type="SUPFAM" id="SSF56281">
    <property type="entry name" value="Metallo-hydrolase/oxidoreductase"/>
    <property type="match status" value="1"/>
</dbReference>
<dbReference type="PROSITE" id="PS50902">
    <property type="entry name" value="FLAVODOXIN_LIKE"/>
    <property type="match status" value="1"/>
</dbReference>
<keyword evidence="4" id="KW-0813">Transport</keyword>
<evidence type="ECO:0000313" key="10">
    <source>
        <dbReference type="Proteomes" id="UP000658720"/>
    </source>
</evidence>
<keyword evidence="10" id="KW-1185">Reference proteome</keyword>
<dbReference type="Proteomes" id="UP000658720">
    <property type="component" value="Unassembled WGS sequence"/>
</dbReference>
<comment type="similarity">
    <text evidence="2">In the C-terminal section; belongs to the flavodoxin reductase family.</text>
</comment>
<reference evidence="9 10" key="1">
    <citation type="submission" date="2020-10" db="EMBL/GenBank/DDBJ databases">
        <authorList>
            <person name="Castelo-Branco R."/>
            <person name="Eusebio N."/>
            <person name="Adriana R."/>
            <person name="Vieira A."/>
            <person name="Brugerolle De Fraissinette N."/>
            <person name="Rezende De Castro R."/>
            <person name="Schneider M.P."/>
            <person name="Vasconcelos V."/>
            <person name="Leao P.N."/>
        </authorList>
    </citation>
    <scope>NUCLEOTIDE SEQUENCE [LARGE SCALE GENOMIC DNA]</scope>
    <source>
        <strain evidence="9 10">LEGE 00031</strain>
    </source>
</reference>
<dbReference type="SUPFAM" id="SSF52218">
    <property type="entry name" value="Flavoproteins"/>
    <property type="match status" value="1"/>
</dbReference>
<dbReference type="InterPro" id="IPR045761">
    <property type="entry name" value="ODP_dom"/>
</dbReference>
<evidence type="ECO:0000313" key="9">
    <source>
        <dbReference type="EMBL" id="MBE9253219.1"/>
    </source>
</evidence>
<dbReference type="InterPro" id="IPR001226">
    <property type="entry name" value="Flavodoxin_CS"/>
</dbReference>
<dbReference type="PANTHER" id="PTHR32145">
    <property type="entry name" value="DIFLAVIN FLAVOPROTEIN A 2-RELATED"/>
    <property type="match status" value="1"/>
</dbReference>
<dbReference type="InterPro" id="IPR001279">
    <property type="entry name" value="Metallo-B-lactamas"/>
</dbReference>
<dbReference type="SMART" id="SM00849">
    <property type="entry name" value="Lactamase_B"/>
    <property type="match status" value="1"/>
</dbReference>
<dbReference type="InterPro" id="IPR036866">
    <property type="entry name" value="RibonucZ/Hydroxyglut_hydro"/>
</dbReference>
<gene>
    <name evidence="9" type="ORF">IQ217_04940</name>
</gene>
<comment type="function">
    <text evidence="7">Mediates electron transfer from NADH to oxygen, reducing it to water. This modular protein has 3 redox cofactors, in other organisms the same activity requires 2 or 3 proteins.</text>
</comment>
<dbReference type="Gene3D" id="3.40.50.360">
    <property type="match status" value="1"/>
</dbReference>
<evidence type="ECO:0000256" key="4">
    <source>
        <dbReference type="ARBA" id="ARBA00022448"/>
    </source>
</evidence>
<dbReference type="InterPro" id="IPR029039">
    <property type="entry name" value="Flavoprotein-like_sf"/>
</dbReference>
<sequence>MISPISGLSQALDTSSDSIAVASLPRDMQVAEIAPQTQVLRSRLWDRLKFEVEYGRRRGTTSNSYLIQADYTALIDPPGESFCDLYLSELPKYLDLAQLDYIITSHVNPNRMVTLEELMRLAPKAKLVCSRPAVKVLKATFPHWEERFQTVRSQDTLDLGQGHELQLMTVPTPRWPDGLCTYDLATQILFSDKLFGTHVCGDAIFDEDWRQLSGDRRFYFDCLHAPQTKQVETALDQFDSLTLKTIAPGHGPLVRFSLSRLYGDYRQWCQQQPRQTLKVALIYASAYGNTATMAQAIAKGLIKACVAVETINCEIAETDEIAEAIQACDGFIIGSPTLGSHAPVQIQTALGIVLSSATKTKLAGVFGSYGWSGEAIDLIETKLKDGGYRFGFETIRIQFSPGPDALDNCTTSGANFARQLRTRKRQRVARQATTETQADRTQQAVGRIIGSIGVVTTQSNGRHRGILTSWVSQASFTPAGIMLTIPTQCDAYGLAQQNTAFVLNLLQEGRSVRRHFVPRPLPKDGDDNPFSTVEHYSAQNGCLILAEALAYLECRVQSWSDIGDHVLIYATVQAGQVLQPNGITAMRHRKSGGQY</sequence>
<evidence type="ECO:0000256" key="1">
    <source>
        <dbReference type="ARBA" id="ARBA00001962"/>
    </source>
</evidence>
<dbReference type="CDD" id="cd07709">
    <property type="entry name" value="flavodiiron_proteins_MBL-fold"/>
    <property type="match status" value="1"/>
</dbReference>
<evidence type="ECO:0000256" key="3">
    <source>
        <dbReference type="ARBA" id="ARBA00007121"/>
    </source>
</evidence>